<dbReference type="PANTHER" id="PTHR47791">
    <property type="entry name" value="MEIOTICALLY UP-REGULATED GENE 191 PROTEIN"/>
    <property type="match status" value="1"/>
</dbReference>
<dbReference type="GeneID" id="93571254"/>
<organism evidence="1 2">
    <name type="scientific">Aspergillus brasiliensis (strain CBS 101740 / IMI 381727 / IBT 21946)</name>
    <dbReference type="NCBI Taxonomy" id="767769"/>
    <lineage>
        <taxon>Eukaryota</taxon>
        <taxon>Fungi</taxon>
        <taxon>Dikarya</taxon>
        <taxon>Ascomycota</taxon>
        <taxon>Pezizomycotina</taxon>
        <taxon>Eurotiomycetes</taxon>
        <taxon>Eurotiomycetidae</taxon>
        <taxon>Eurotiales</taxon>
        <taxon>Aspergillaceae</taxon>
        <taxon>Aspergillus</taxon>
        <taxon>Aspergillus subgen. Circumdati</taxon>
    </lineage>
</organism>
<name>A0A1L9U613_ASPBC</name>
<evidence type="ECO:0000313" key="2">
    <source>
        <dbReference type="Proteomes" id="UP000184499"/>
    </source>
</evidence>
<dbReference type="STRING" id="767769.A0A1L9U613"/>
<dbReference type="Gene3D" id="1.50.10.20">
    <property type="match status" value="1"/>
</dbReference>
<reference evidence="2" key="1">
    <citation type="journal article" date="2017" name="Genome Biol.">
        <title>Comparative genomics reveals high biological diversity and specific adaptations in the industrially and medically important fungal genus Aspergillus.</title>
        <authorList>
            <person name="de Vries R.P."/>
            <person name="Riley R."/>
            <person name="Wiebenga A."/>
            <person name="Aguilar-Osorio G."/>
            <person name="Amillis S."/>
            <person name="Uchima C.A."/>
            <person name="Anderluh G."/>
            <person name="Asadollahi M."/>
            <person name="Askin M."/>
            <person name="Barry K."/>
            <person name="Battaglia E."/>
            <person name="Bayram O."/>
            <person name="Benocci T."/>
            <person name="Braus-Stromeyer S.A."/>
            <person name="Caldana C."/>
            <person name="Canovas D."/>
            <person name="Cerqueira G.C."/>
            <person name="Chen F."/>
            <person name="Chen W."/>
            <person name="Choi C."/>
            <person name="Clum A."/>
            <person name="Dos Santos R.A."/>
            <person name="Damasio A.R."/>
            <person name="Diallinas G."/>
            <person name="Emri T."/>
            <person name="Fekete E."/>
            <person name="Flipphi M."/>
            <person name="Freyberg S."/>
            <person name="Gallo A."/>
            <person name="Gournas C."/>
            <person name="Habgood R."/>
            <person name="Hainaut M."/>
            <person name="Harispe M.L."/>
            <person name="Henrissat B."/>
            <person name="Hilden K.S."/>
            <person name="Hope R."/>
            <person name="Hossain A."/>
            <person name="Karabika E."/>
            <person name="Karaffa L."/>
            <person name="Karanyi Z."/>
            <person name="Krasevec N."/>
            <person name="Kuo A."/>
            <person name="Kusch H."/>
            <person name="LaButti K."/>
            <person name="Lagendijk E.L."/>
            <person name="Lapidus A."/>
            <person name="Levasseur A."/>
            <person name="Lindquist E."/>
            <person name="Lipzen A."/>
            <person name="Logrieco A.F."/>
            <person name="MacCabe A."/>
            <person name="Maekelae M.R."/>
            <person name="Malavazi I."/>
            <person name="Melin P."/>
            <person name="Meyer V."/>
            <person name="Mielnichuk N."/>
            <person name="Miskei M."/>
            <person name="Molnar A.P."/>
            <person name="Mule G."/>
            <person name="Ngan C.Y."/>
            <person name="Orejas M."/>
            <person name="Orosz E."/>
            <person name="Ouedraogo J.P."/>
            <person name="Overkamp K.M."/>
            <person name="Park H.-S."/>
            <person name="Perrone G."/>
            <person name="Piumi F."/>
            <person name="Punt P.J."/>
            <person name="Ram A.F."/>
            <person name="Ramon A."/>
            <person name="Rauscher S."/>
            <person name="Record E."/>
            <person name="Riano-Pachon D.M."/>
            <person name="Robert V."/>
            <person name="Roehrig J."/>
            <person name="Ruller R."/>
            <person name="Salamov A."/>
            <person name="Salih N.S."/>
            <person name="Samson R.A."/>
            <person name="Sandor E."/>
            <person name="Sanguinetti M."/>
            <person name="Schuetze T."/>
            <person name="Sepcic K."/>
            <person name="Shelest E."/>
            <person name="Sherlock G."/>
            <person name="Sophianopoulou V."/>
            <person name="Squina F.M."/>
            <person name="Sun H."/>
            <person name="Susca A."/>
            <person name="Todd R.B."/>
            <person name="Tsang A."/>
            <person name="Unkles S.E."/>
            <person name="van de Wiele N."/>
            <person name="van Rossen-Uffink D."/>
            <person name="Oliveira J.V."/>
            <person name="Vesth T.C."/>
            <person name="Visser J."/>
            <person name="Yu J.-H."/>
            <person name="Zhou M."/>
            <person name="Andersen M.R."/>
            <person name="Archer D.B."/>
            <person name="Baker S.E."/>
            <person name="Benoit I."/>
            <person name="Brakhage A.A."/>
            <person name="Braus G.H."/>
            <person name="Fischer R."/>
            <person name="Frisvad J.C."/>
            <person name="Goldman G.H."/>
            <person name="Houbraken J."/>
            <person name="Oakley B."/>
            <person name="Pocsi I."/>
            <person name="Scazzocchio C."/>
            <person name="Seiboth B."/>
            <person name="vanKuyk P.A."/>
            <person name="Wortman J."/>
            <person name="Dyer P.S."/>
            <person name="Grigoriev I.V."/>
        </authorList>
    </citation>
    <scope>NUCLEOTIDE SEQUENCE [LARGE SCALE GENOMIC DNA]</scope>
    <source>
        <strain evidence="2">CBS 101740 / IMI 381727 / IBT 21946</strain>
    </source>
</reference>
<dbReference type="AlphaFoldDB" id="A0A1L9U613"/>
<dbReference type="EMBL" id="KV878695">
    <property type="protein sequence ID" value="OJJ67118.1"/>
    <property type="molecule type" value="Genomic_DNA"/>
</dbReference>
<dbReference type="InterPro" id="IPR053169">
    <property type="entry name" value="MUG_Protein"/>
</dbReference>
<protein>
    <recommendedName>
        <fullName evidence="3">Mannan endo-1,6-alpha-mannosidase</fullName>
    </recommendedName>
</protein>
<evidence type="ECO:0008006" key="3">
    <source>
        <dbReference type="Google" id="ProtNLM"/>
    </source>
</evidence>
<accession>A0A1L9U613</accession>
<dbReference type="PANTHER" id="PTHR47791:SF1">
    <property type="entry name" value="ENDO MANNANASE, GH76 FAMILY (EUROFUNG)"/>
    <property type="match status" value="1"/>
</dbReference>
<dbReference type="Pfam" id="PF03663">
    <property type="entry name" value="Glyco_hydro_76"/>
    <property type="match status" value="1"/>
</dbReference>
<gene>
    <name evidence="1" type="ORF">ASPBRDRAFT_136113</name>
</gene>
<dbReference type="OMA" id="KNAISIW"/>
<dbReference type="VEuPathDB" id="FungiDB:ASPBRDRAFT_136113"/>
<dbReference type="GO" id="GO:0005975">
    <property type="term" value="P:carbohydrate metabolic process"/>
    <property type="evidence" value="ECO:0007669"/>
    <property type="project" value="InterPro"/>
</dbReference>
<sequence length="380" mass="41554">MITSKAYTFLAIASTVISSPAQVAFTSTTPYLANAESAVTTLQKWYNHTTGLWDTTGWWNSAICLTVLGDLTALDPSMLNSSAATFNNTFIQAPKSSLSHGTRQPPSLYRRQLPATEAEQGAGFLNNYYDDEGWWALAWIQAYDLTHDRRYLDTAVGIFDDMTTGWDPTCGGIWWDKIHTANGAIENELFLSVAAHLGRRDTHNASYYRDWALKEWNWFENSGLINSQNTINDGLDLTTCQNNNGTVWSYNQGVILGGLVELSLLVSNASYITTAQQIADAAIQALSDSDGVLKESCDPNCTGDALQFKGILMRNLQILYQASPNDGIKQFLQQNANSIWQIDRGDGNQLGAVWSGPFTAADASTQSSACEALVAAAAIR</sequence>
<proteinExistence type="predicted"/>
<keyword evidence="2" id="KW-1185">Reference proteome</keyword>
<dbReference type="Proteomes" id="UP000184499">
    <property type="component" value="Unassembled WGS sequence"/>
</dbReference>
<dbReference type="RefSeq" id="XP_067474367.1">
    <property type="nucleotide sequence ID" value="XM_067618766.1"/>
</dbReference>
<evidence type="ECO:0000313" key="1">
    <source>
        <dbReference type="EMBL" id="OJJ67118.1"/>
    </source>
</evidence>
<dbReference type="SUPFAM" id="SSF48208">
    <property type="entry name" value="Six-hairpin glycosidases"/>
    <property type="match status" value="1"/>
</dbReference>
<dbReference type="InterPro" id="IPR008928">
    <property type="entry name" value="6-hairpin_glycosidase_sf"/>
</dbReference>
<dbReference type="OrthoDB" id="9984024at2759"/>
<dbReference type="InterPro" id="IPR005198">
    <property type="entry name" value="Glyco_hydro_76"/>
</dbReference>